<gene>
    <name evidence="4" type="ORF">EUU25_14095</name>
</gene>
<dbReference type="SMART" id="SM00448">
    <property type="entry name" value="REC"/>
    <property type="match status" value="1"/>
</dbReference>
<dbReference type="Gene3D" id="3.40.50.2300">
    <property type="match status" value="1"/>
</dbReference>
<name>A0A6I6L9Z5_9SPHN</name>
<proteinExistence type="predicted"/>
<keyword evidence="1 2" id="KW-0597">Phosphoprotein</keyword>
<dbReference type="InterPro" id="IPR050595">
    <property type="entry name" value="Bact_response_regulator"/>
</dbReference>
<dbReference type="PANTHER" id="PTHR44591">
    <property type="entry name" value="STRESS RESPONSE REGULATOR PROTEIN 1"/>
    <property type="match status" value="1"/>
</dbReference>
<dbReference type="InterPro" id="IPR001789">
    <property type="entry name" value="Sig_transdc_resp-reg_receiver"/>
</dbReference>
<sequence length="144" mass="15438">MTDNRILIVEDEFIVALNLRQIMSNMGFDVIGIAPDAATAEQLAQRKPDIALVDLNLRDGPTGPEIGAKLSQEYGTTVLFLTANASQLRDGIKGTIGVLSKPVDEQAIGTVLDFLVKHRVGEPASPPPSLRLFPSALNQEGANF</sequence>
<accession>A0A6I6L9Z5</accession>
<dbReference type="KEGG" id="slaa:EUU25_14095"/>
<evidence type="ECO:0000259" key="3">
    <source>
        <dbReference type="PROSITE" id="PS50110"/>
    </source>
</evidence>
<evidence type="ECO:0000256" key="2">
    <source>
        <dbReference type="PROSITE-ProRule" id="PRU00169"/>
    </source>
</evidence>
<dbReference type="OrthoDB" id="7060229at2"/>
<organism evidence="4 5">
    <name type="scientific">Sphingorhabdus lacus</name>
    <dbReference type="NCBI Taxonomy" id="392610"/>
    <lineage>
        <taxon>Bacteria</taxon>
        <taxon>Pseudomonadati</taxon>
        <taxon>Pseudomonadota</taxon>
        <taxon>Alphaproteobacteria</taxon>
        <taxon>Sphingomonadales</taxon>
        <taxon>Sphingomonadaceae</taxon>
        <taxon>Sphingorhabdus</taxon>
    </lineage>
</organism>
<dbReference type="SUPFAM" id="SSF52172">
    <property type="entry name" value="CheY-like"/>
    <property type="match status" value="1"/>
</dbReference>
<dbReference type="EMBL" id="CP035733">
    <property type="protein sequence ID" value="QGY81644.1"/>
    <property type="molecule type" value="Genomic_DNA"/>
</dbReference>
<dbReference type="GO" id="GO:0000160">
    <property type="term" value="P:phosphorelay signal transduction system"/>
    <property type="evidence" value="ECO:0007669"/>
    <property type="project" value="InterPro"/>
</dbReference>
<dbReference type="RefSeq" id="WP_158902025.1">
    <property type="nucleotide sequence ID" value="NZ_CP035733.1"/>
</dbReference>
<evidence type="ECO:0000313" key="4">
    <source>
        <dbReference type="EMBL" id="QGY81644.1"/>
    </source>
</evidence>
<dbReference type="Proteomes" id="UP000428803">
    <property type="component" value="Chromosome"/>
</dbReference>
<feature type="domain" description="Response regulatory" evidence="3">
    <location>
        <begin position="5"/>
        <end position="116"/>
    </location>
</feature>
<evidence type="ECO:0000313" key="5">
    <source>
        <dbReference type="Proteomes" id="UP000428803"/>
    </source>
</evidence>
<evidence type="ECO:0000256" key="1">
    <source>
        <dbReference type="ARBA" id="ARBA00022553"/>
    </source>
</evidence>
<dbReference type="AlphaFoldDB" id="A0A6I6L9Z5"/>
<dbReference type="PROSITE" id="PS50110">
    <property type="entry name" value="RESPONSE_REGULATORY"/>
    <property type="match status" value="1"/>
</dbReference>
<feature type="modified residue" description="4-aspartylphosphate" evidence="2">
    <location>
        <position position="54"/>
    </location>
</feature>
<dbReference type="NCBIfam" id="NF009972">
    <property type="entry name" value="PRK13435.1-3"/>
    <property type="match status" value="1"/>
</dbReference>
<dbReference type="InterPro" id="IPR011006">
    <property type="entry name" value="CheY-like_superfamily"/>
</dbReference>
<dbReference type="PANTHER" id="PTHR44591:SF3">
    <property type="entry name" value="RESPONSE REGULATORY DOMAIN-CONTAINING PROTEIN"/>
    <property type="match status" value="1"/>
</dbReference>
<keyword evidence="5" id="KW-1185">Reference proteome</keyword>
<dbReference type="Pfam" id="PF00072">
    <property type="entry name" value="Response_reg"/>
    <property type="match status" value="1"/>
</dbReference>
<protein>
    <submittedName>
        <fullName evidence="4">Response regulator</fullName>
    </submittedName>
</protein>
<reference evidence="5" key="1">
    <citation type="submission" date="2019-01" db="EMBL/GenBank/DDBJ databases">
        <title>Sphingorhabdus lacus sp.nov., isolated from an oligotrophic freshwater lake.</title>
        <authorList>
            <person name="Park M."/>
        </authorList>
    </citation>
    <scope>NUCLEOTIDE SEQUENCE [LARGE SCALE GENOMIC DNA]</scope>
    <source>
        <strain evidence="5">IMCC1753</strain>
    </source>
</reference>